<sequence>MSLRTKGRPLAVVAALIGGLALVAPSAASAQQSSGHSDGFAVKQVNLVSDLPMGPDVLLDPDLVNPWGLSFGPATPIWSSNQGTSTSTLYRWLPGQTTATKNAGVRVTVPVPTGQVFNNTTGFVLSSDTATAPAAFIFATLSGQIAAWSGTVDPLIGAAEIKATVKDAVYTGLAIATAKNGPQLYAANFAQGRIDVFDSKFDKVKQPYGAFRDSHLPKGYSPFNAQTLKVNGSDKIFVAYAKVDPKTGRNASGKGLGFVDEYTVDGKFVARIASRGSLNAPWGLAIAPAAWGKHAGSLLIGNFGDGRINFVEPKSQGRFDNKIEGQLKKTNGHTLVIPGLWALLPGTTATGGTDSVWFSAGIANETHGLLGVLRLP</sequence>
<proteinExistence type="predicted"/>
<dbReference type="NCBIfam" id="TIGR03118">
    <property type="entry name" value="PEPCTERM_chp_1"/>
    <property type="match status" value="1"/>
</dbReference>
<comment type="caution">
    <text evidence="2">The sequence shown here is derived from an EMBL/GenBank/DDBJ whole genome shotgun (WGS) entry which is preliminary data.</text>
</comment>
<name>A0ABP4R5Y5_9ACTN</name>
<organism evidence="2 3">
    <name type="scientific">Kribbella alba</name>
    <dbReference type="NCBI Taxonomy" id="190197"/>
    <lineage>
        <taxon>Bacteria</taxon>
        <taxon>Bacillati</taxon>
        <taxon>Actinomycetota</taxon>
        <taxon>Actinomycetes</taxon>
        <taxon>Propionibacteriales</taxon>
        <taxon>Kribbellaceae</taxon>
        <taxon>Kribbella</taxon>
    </lineage>
</organism>
<dbReference type="SUPFAM" id="SSF63829">
    <property type="entry name" value="Calcium-dependent phosphotriesterase"/>
    <property type="match status" value="1"/>
</dbReference>
<dbReference type="RefSeq" id="WP_344111690.1">
    <property type="nucleotide sequence ID" value="NZ_BAAANE010000004.1"/>
</dbReference>
<evidence type="ECO:0000313" key="2">
    <source>
        <dbReference type="EMBL" id="GAA1637333.1"/>
    </source>
</evidence>
<reference evidence="3" key="1">
    <citation type="journal article" date="2019" name="Int. J. Syst. Evol. Microbiol.">
        <title>The Global Catalogue of Microorganisms (GCM) 10K type strain sequencing project: providing services to taxonomists for standard genome sequencing and annotation.</title>
        <authorList>
            <consortium name="The Broad Institute Genomics Platform"/>
            <consortium name="The Broad Institute Genome Sequencing Center for Infectious Disease"/>
            <person name="Wu L."/>
            <person name="Ma J."/>
        </authorList>
    </citation>
    <scope>NUCLEOTIDE SEQUENCE [LARGE SCALE GENOMIC DNA]</scope>
    <source>
        <strain evidence="3">JCM 14306</strain>
    </source>
</reference>
<feature type="signal peptide" evidence="1">
    <location>
        <begin position="1"/>
        <end position="30"/>
    </location>
</feature>
<protein>
    <submittedName>
        <fullName evidence="2">TIGR03118 family protein</fullName>
    </submittedName>
</protein>
<dbReference type="InterPro" id="IPR017549">
    <property type="entry name" value="APMV_L690"/>
</dbReference>
<gene>
    <name evidence="2" type="ORF">GCM10009744_28200</name>
</gene>
<accession>A0ABP4R5Y5</accession>
<evidence type="ECO:0000313" key="3">
    <source>
        <dbReference type="Proteomes" id="UP001501319"/>
    </source>
</evidence>
<dbReference type="EMBL" id="BAAANE010000004">
    <property type="protein sequence ID" value="GAA1637333.1"/>
    <property type="molecule type" value="Genomic_DNA"/>
</dbReference>
<feature type="chain" id="PRO_5046886035" evidence="1">
    <location>
        <begin position="31"/>
        <end position="376"/>
    </location>
</feature>
<keyword evidence="3" id="KW-1185">Reference proteome</keyword>
<dbReference type="Proteomes" id="UP001501319">
    <property type="component" value="Unassembled WGS sequence"/>
</dbReference>
<keyword evidence="1" id="KW-0732">Signal</keyword>
<evidence type="ECO:0000256" key="1">
    <source>
        <dbReference type="SAM" id="SignalP"/>
    </source>
</evidence>